<accession>A0A915YGH5</accession>
<dbReference type="Proteomes" id="UP001060919">
    <property type="component" value="Chromosome"/>
</dbReference>
<evidence type="ECO:0008006" key="3">
    <source>
        <dbReference type="Google" id="ProtNLM"/>
    </source>
</evidence>
<proteinExistence type="predicted"/>
<keyword evidence="2" id="KW-1185">Reference proteome</keyword>
<dbReference type="AlphaFoldDB" id="A0A915YGH5"/>
<name>A0A915YGH5_9BACT</name>
<evidence type="ECO:0000313" key="1">
    <source>
        <dbReference type="EMBL" id="BDS12719.1"/>
    </source>
</evidence>
<evidence type="ECO:0000313" key="2">
    <source>
        <dbReference type="Proteomes" id="UP001060919"/>
    </source>
</evidence>
<dbReference type="RefSeq" id="WP_264788077.1">
    <property type="nucleotide sequence ID" value="NZ_AP026867.1"/>
</dbReference>
<dbReference type="KEGG" id="aup:AsAng_0034440"/>
<gene>
    <name evidence="1" type="ORF">AsAng_0034440</name>
</gene>
<protein>
    <recommendedName>
        <fullName evidence="3">Phosphate ABC transporter substrate-binding protein</fullName>
    </recommendedName>
</protein>
<sequence>MKVNKHRSGLRKTFGLIEDYGLIDFPKKISGTKISRVLYGNRLGCSWCFPHGWEVVNSTESKYQRNWKSFRKTQWK</sequence>
<dbReference type="EMBL" id="AP026867">
    <property type="protein sequence ID" value="BDS12719.1"/>
    <property type="molecule type" value="Genomic_DNA"/>
</dbReference>
<reference evidence="1" key="1">
    <citation type="submission" date="2022-09" db="EMBL/GenBank/DDBJ databases">
        <title>Aureispira anguillicida sp. nov., isolated from Leptocephalus of Japanese eel Anguilla japonica.</title>
        <authorList>
            <person name="Yuasa K."/>
            <person name="Mekata T."/>
            <person name="Ikunari K."/>
        </authorList>
    </citation>
    <scope>NUCLEOTIDE SEQUENCE</scope>
    <source>
        <strain evidence="1">EL160426</strain>
    </source>
</reference>
<organism evidence="1 2">
    <name type="scientific">Aureispira anguillae</name>
    <dbReference type="NCBI Taxonomy" id="2864201"/>
    <lineage>
        <taxon>Bacteria</taxon>
        <taxon>Pseudomonadati</taxon>
        <taxon>Bacteroidota</taxon>
        <taxon>Saprospiria</taxon>
        <taxon>Saprospirales</taxon>
        <taxon>Saprospiraceae</taxon>
        <taxon>Aureispira</taxon>
    </lineage>
</organism>